<evidence type="ECO:0000256" key="1">
    <source>
        <dbReference type="ARBA" id="ARBA00004953"/>
    </source>
</evidence>
<gene>
    <name evidence="4" type="ORF">DES36_103175</name>
</gene>
<dbReference type="UniPathway" id="UPA00148"/>
<comment type="caution">
    <text evidence="4">The sequence shown here is derived from an EMBL/GenBank/DDBJ whole genome shotgun (WGS) entry which is preliminary data.</text>
</comment>
<organism evidence="4 5">
    <name type="scientific">Alkalibaculum bacchi</name>
    <dbReference type="NCBI Taxonomy" id="645887"/>
    <lineage>
        <taxon>Bacteria</taxon>
        <taxon>Bacillati</taxon>
        <taxon>Bacillota</taxon>
        <taxon>Clostridia</taxon>
        <taxon>Eubacteriales</taxon>
        <taxon>Eubacteriaceae</taxon>
        <taxon>Alkalibaculum</taxon>
    </lineage>
</organism>
<dbReference type="NCBIfam" id="TIGR00715">
    <property type="entry name" value="precor6x_red"/>
    <property type="match status" value="1"/>
</dbReference>
<evidence type="ECO:0000313" key="4">
    <source>
        <dbReference type="EMBL" id="RBP68411.1"/>
    </source>
</evidence>
<dbReference type="OrthoDB" id="9780707at2"/>
<sequence length="230" mass="26035">MKLVFAGTKMGRQYVQQLLKCGEKVIVSTATEYGASLYEPHENLIINNKKMNYEEMLAFIQDKNIDEIIDTTHPYAVQVTENMIKCAKSLKIPYRVIERDSFIEKKGINGLILAHSYEEACNLLIEKEGNILLAIGSNNVQAFQKIPKNRIYIRVLPTSKVLEKCETLGFTPKNIIAMQGPFSYEMNRIIIQEHAIKYMVTKDSGTSGGVEEKIQSALDMGVEVVMIPRK</sequence>
<keyword evidence="3" id="KW-0560">Oxidoreductase</keyword>
<dbReference type="Pfam" id="PF02571">
    <property type="entry name" value="CbiJ"/>
    <property type="match status" value="1"/>
</dbReference>
<keyword evidence="2" id="KW-0169">Cobalamin biosynthesis</keyword>
<dbReference type="AlphaFoldDB" id="A0A366ICX7"/>
<dbReference type="GO" id="GO:0009236">
    <property type="term" value="P:cobalamin biosynthetic process"/>
    <property type="evidence" value="ECO:0007669"/>
    <property type="project" value="UniProtKB-UniPathway"/>
</dbReference>
<dbReference type="PANTHER" id="PTHR36925">
    <property type="entry name" value="COBALT-PRECORRIN-6A REDUCTASE"/>
    <property type="match status" value="1"/>
</dbReference>
<dbReference type="Proteomes" id="UP000253490">
    <property type="component" value="Unassembled WGS sequence"/>
</dbReference>
<dbReference type="InterPro" id="IPR003723">
    <property type="entry name" value="Precorrin-6x_reduct"/>
</dbReference>
<keyword evidence="5" id="KW-1185">Reference proteome</keyword>
<dbReference type="PROSITE" id="PS51014">
    <property type="entry name" value="COBK_CBIJ"/>
    <property type="match status" value="1"/>
</dbReference>
<protein>
    <submittedName>
        <fullName evidence="4">Precorrin-6A/cobalt-precorrin-6A reductase</fullName>
    </submittedName>
</protein>
<dbReference type="PANTHER" id="PTHR36925:SF1">
    <property type="entry name" value="COBALT-PRECORRIN-6A REDUCTASE"/>
    <property type="match status" value="1"/>
</dbReference>
<dbReference type="GO" id="GO:0016994">
    <property type="term" value="F:precorrin-6A reductase activity"/>
    <property type="evidence" value="ECO:0007669"/>
    <property type="project" value="InterPro"/>
</dbReference>
<name>A0A366ICX7_9FIRM</name>
<evidence type="ECO:0000313" key="5">
    <source>
        <dbReference type="Proteomes" id="UP000253490"/>
    </source>
</evidence>
<comment type="pathway">
    <text evidence="1">Cofactor biosynthesis; adenosylcobalamin biosynthesis.</text>
</comment>
<dbReference type="EMBL" id="QNRX01000003">
    <property type="protein sequence ID" value="RBP68411.1"/>
    <property type="molecule type" value="Genomic_DNA"/>
</dbReference>
<evidence type="ECO:0000256" key="3">
    <source>
        <dbReference type="ARBA" id="ARBA00023002"/>
    </source>
</evidence>
<accession>A0A366ICX7</accession>
<reference evidence="4 5" key="1">
    <citation type="submission" date="2018-06" db="EMBL/GenBank/DDBJ databases">
        <title>Genomic Encyclopedia of Type Strains, Phase IV (KMG-IV): sequencing the most valuable type-strain genomes for metagenomic binning, comparative biology and taxonomic classification.</title>
        <authorList>
            <person name="Goeker M."/>
        </authorList>
    </citation>
    <scope>NUCLEOTIDE SEQUENCE [LARGE SCALE GENOMIC DNA]</scope>
    <source>
        <strain evidence="4 5">DSM 22112</strain>
    </source>
</reference>
<dbReference type="RefSeq" id="WP_113919837.1">
    <property type="nucleotide sequence ID" value="NZ_QNRX01000003.1"/>
</dbReference>
<proteinExistence type="predicted"/>
<evidence type="ECO:0000256" key="2">
    <source>
        <dbReference type="ARBA" id="ARBA00022573"/>
    </source>
</evidence>